<keyword evidence="3 5" id="KW-1133">Transmembrane helix</keyword>
<keyword evidence="2 5" id="KW-0812">Transmembrane</keyword>
<protein>
    <submittedName>
        <fullName evidence="6">DoxX-like family protein</fullName>
    </submittedName>
</protein>
<dbReference type="InterPro" id="IPR032808">
    <property type="entry name" value="DoxX"/>
</dbReference>
<proteinExistence type="predicted"/>
<evidence type="ECO:0000256" key="5">
    <source>
        <dbReference type="SAM" id="Phobius"/>
    </source>
</evidence>
<dbReference type="Pfam" id="PF13564">
    <property type="entry name" value="DoxX_2"/>
    <property type="match status" value="1"/>
</dbReference>
<dbReference type="STRING" id="500610.SAMN02799615_00687"/>
<sequence>MSSAAVPPKPRKLLNAGLWLAQALVFAGFVIIGCIKLFKPIPELAAMWPWTGQFPEAMVRGLGAIDIAGGVGVLLPALTRIKPGLTVPAALGCVLLQLCAAGFHASRGELAATPVNAVFLALALFILWGRRMQPVMPR</sequence>
<dbReference type="AlphaFoldDB" id="A0A1I1ZD66"/>
<organism evidence="6 7">
    <name type="scientific">Dyella marensis</name>
    <dbReference type="NCBI Taxonomy" id="500610"/>
    <lineage>
        <taxon>Bacteria</taxon>
        <taxon>Pseudomonadati</taxon>
        <taxon>Pseudomonadota</taxon>
        <taxon>Gammaproteobacteria</taxon>
        <taxon>Lysobacterales</taxon>
        <taxon>Rhodanobacteraceae</taxon>
        <taxon>Dyella</taxon>
    </lineage>
</organism>
<reference evidence="7" key="1">
    <citation type="submission" date="2016-10" db="EMBL/GenBank/DDBJ databases">
        <authorList>
            <person name="Varghese N."/>
            <person name="Submissions S."/>
        </authorList>
    </citation>
    <scope>NUCLEOTIDE SEQUENCE [LARGE SCALE GENOMIC DNA]</scope>
    <source>
        <strain evidence="7">UNC178MFTsu3.1</strain>
    </source>
</reference>
<feature type="transmembrane region" description="Helical" evidence="5">
    <location>
        <begin position="111"/>
        <end position="129"/>
    </location>
</feature>
<evidence type="ECO:0000256" key="2">
    <source>
        <dbReference type="ARBA" id="ARBA00022692"/>
    </source>
</evidence>
<evidence type="ECO:0000313" key="7">
    <source>
        <dbReference type="Proteomes" id="UP000199477"/>
    </source>
</evidence>
<feature type="transmembrane region" description="Helical" evidence="5">
    <location>
        <begin position="18"/>
        <end position="38"/>
    </location>
</feature>
<dbReference type="GO" id="GO:0016020">
    <property type="term" value="C:membrane"/>
    <property type="evidence" value="ECO:0007669"/>
    <property type="project" value="UniProtKB-SubCell"/>
</dbReference>
<dbReference type="EMBL" id="FONH01000002">
    <property type="protein sequence ID" value="SFE29701.1"/>
    <property type="molecule type" value="Genomic_DNA"/>
</dbReference>
<name>A0A1I1ZD66_9GAMM</name>
<dbReference type="RefSeq" id="WP_026633997.1">
    <property type="nucleotide sequence ID" value="NZ_FONH01000002.1"/>
</dbReference>
<evidence type="ECO:0000313" key="6">
    <source>
        <dbReference type="EMBL" id="SFE29701.1"/>
    </source>
</evidence>
<evidence type="ECO:0000256" key="4">
    <source>
        <dbReference type="ARBA" id="ARBA00023136"/>
    </source>
</evidence>
<keyword evidence="7" id="KW-1185">Reference proteome</keyword>
<feature type="transmembrane region" description="Helical" evidence="5">
    <location>
        <begin position="85"/>
        <end position="105"/>
    </location>
</feature>
<gene>
    <name evidence="6" type="ORF">SAMN02799615_00687</name>
</gene>
<accession>A0A1I1ZD66</accession>
<comment type="subcellular location">
    <subcellularLocation>
        <location evidence="1">Membrane</location>
        <topology evidence="1">Multi-pass membrane protein</topology>
    </subcellularLocation>
</comment>
<feature type="transmembrane region" description="Helical" evidence="5">
    <location>
        <begin position="58"/>
        <end position="78"/>
    </location>
</feature>
<keyword evidence="4 5" id="KW-0472">Membrane</keyword>
<evidence type="ECO:0000256" key="1">
    <source>
        <dbReference type="ARBA" id="ARBA00004141"/>
    </source>
</evidence>
<evidence type="ECO:0000256" key="3">
    <source>
        <dbReference type="ARBA" id="ARBA00022989"/>
    </source>
</evidence>
<dbReference type="Proteomes" id="UP000199477">
    <property type="component" value="Unassembled WGS sequence"/>
</dbReference>